<dbReference type="Gene3D" id="3.10.28.10">
    <property type="entry name" value="Homing endonucleases"/>
    <property type="match status" value="2"/>
</dbReference>
<dbReference type="InterPro" id="IPR051289">
    <property type="entry name" value="LAGLIDADG_Endonuclease"/>
</dbReference>
<dbReference type="InterPro" id="IPR004860">
    <property type="entry name" value="LAGLIDADG_dom"/>
</dbReference>
<reference evidence="3" key="1">
    <citation type="journal article" date="2018" name="Mitochondrial DNA Part B Resour">
        <title>The complete mitochondrial genome sequence of the edible mushroom Stropharia rugosoannulata (Strophariaceae, Basidiomycota).</title>
        <authorList>
            <person name="Suzuki T."/>
            <person name="Ono A."/>
            <person name="Choi J.-H."/>
            <person name="Wu J."/>
            <person name="Kawagishi H."/>
            <person name="Dohra H."/>
        </authorList>
    </citation>
    <scope>NUCLEOTIDE SEQUENCE</scope>
    <source>
        <strain evidence="3">NBRC31871</strain>
    </source>
</reference>
<keyword evidence="3" id="KW-0496">Mitochondrion</keyword>
<sequence length="339" mass="39740">MRETPQIGKNYSSISLNNRKKSAVKMFLTRGQFAWDNYKYSTLSHQRLNVMQANDEWFLQWLVGFSDGDGSFSILRQGDKWNLTFKISQNTYNLRVLYYIKKQLGAGTVTIEPKTSMASFRIRDRKTLGTIIIPIFEKYPLLTTKYFNYANFQEAYYILENPVYTKLERNRLLEDIRSSRPAESYLSPAWNKVTLPLADANEAQKVMSKSWLIGFVEAEGSFYLVSKEGNRIAHGFGLTQKLDRVVLEAIKIILHISTKVTYKIKYNHYILDTTNSRSILNVSNYFLNTMKGMKSVEYRIWSRSFNNHKGDFEKLYKVKEIIQRLRTKRPDKLLWVNKS</sequence>
<proteinExistence type="predicted"/>
<gene>
    <name evidence="3" type="primary">orf339</name>
</gene>
<geneLocation type="mitochondrion" evidence="3"/>
<organism evidence="3">
    <name type="scientific">Stropharia rugosoannulata</name>
    <dbReference type="NCBI Taxonomy" id="68746"/>
    <lineage>
        <taxon>Eukaryota</taxon>
        <taxon>Fungi</taxon>
        <taxon>Dikarya</taxon>
        <taxon>Basidiomycota</taxon>
        <taxon>Agaricomycotina</taxon>
        <taxon>Agaricomycetes</taxon>
        <taxon>Agaricomycetidae</taxon>
        <taxon>Agaricales</taxon>
        <taxon>Agaricineae</taxon>
        <taxon>Strophariaceae</taxon>
        <taxon>Stropharia</taxon>
    </lineage>
</organism>
<dbReference type="InterPro" id="IPR027434">
    <property type="entry name" value="Homing_endonucl"/>
</dbReference>
<evidence type="ECO:0000259" key="2">
    <source>
        <dbReference type="Pfam" id="PF00961"/>
    </source>
</evidence>
<comment type="function">
    <text evidence="1">Mitochondrial DNA endonuclease involved in intron homing.</text>
</comment>
<evidence type="ECO:0000256" key="1">
    <source>
        <dbReference type="ARBA" id="ARBA00002670"/>
    </source>
</evidence>
<feature type="domain" description="Homing endonuclease LAGLIDADG" evidence="2">
    <location>
        <begin position="212"/>
        <end position="302"/>
    </location>
</feature>
<dbReference type="EMBL" id="AP019006">
    <property type="protein sequence ID" value="BBG67061.1"/>
    <property type="molecule type" value="Genomic_DNA"/>
</dbReference>
<dbReference type="PANTHER" id="PTHR36181">
    <property type="entry name" value="INTRON-ENCODED ENDONUCLEASE AI3-RELATED"/>
    <property type="match status" value="1"/>
</dbReference>
<dbReference type="GO" id="GO:0004519">
    <property type="term" value="F:endonuclease activity"/>
    <property type="evidence" value="ECO:0007669"/>
    <property type="project" value="InterPro"/>
</dbReference>
<feature type="domain" description="Homing endonuclease LAGLIDADG" evidence="2">
    <location>
        <begin position="62"/>
        <end position="156"/>
    </location>
</feature>
<dbReference type="GO" id="GO:0005739">
    <property type="term" value="C:mitochondrion"/>
    <property type="evidence" value="ECO:0007669"/>
    <property type="project" value="UniProtKB-ARBA"/>
</dbReference>
<accession>A0A3G9HJM0</accession>
<dbReference type="PANTHER" id="PTHR36181:SF2">
    <property type="entry name" value="INTRON-ENCODED ENDONUCLEASE AI3-RELATED"/>
    <property type="match status" value="1"/>
</dbReference>
<dbReference type="AlphaFoldDB" id="A0A3G9HJM0"/>
<dbReference type="SUPFAM" id="SSF55608">
    <property type="entry name" value="Homing endonucleases"/>
    <property type="match status" value="2"/>
</dbReference>
<evidence type="ECO:0000313" key="3">
    <source>
        <dbReference type="EMBL" id="BBG67061.1"/>
    </source>
</evidence>
<protein>
    <recommendedName>
        <fullName evidence="2">Homing endonuclease LAGLIDADG domain-containing protein</fullName>
    </recommendedName>
</protein>
<dbReference type="Pfam" id="PF00961">
    <property type="entry name" value="LAGLIDADG_1"/>
    <property type="match status" value="2"/>
</dbReference>
<name>A0A3G9HJM0_9AGAR</name>